<accession>A0A9P7B1P1</accession>
<evidence type="ECO:0000313" key="1">
    <source>
        <dbReference type="EMBL" id="KAG0653518.1"/>
    </source>
</evidence>
<sequence length="152" mass="17130">MSPREFVDSMRKANKLIPGIGHKIKSKANPDKRVELVKKYTFENFPSTKMLEYALAVEEVTSAKKDTLILNVDGAIALCFVDLLKNSGAFTPEESSEYLKLGALNGLFVLGRSIGFIGHFIDQKRLKQPLYRHPADDIFIQPFDTTRVLVKE</sequence>
<comment type="caution">
    <text evidence="1">The sequence shown here is derived from an EMBL/GenBank/DDBJ whole genome shotgun (WGS) entry which is preliminary data.</text>
</comment>
<dbReference type="FunFam" id="1.10.230.10:FF:000005">
    <property type="entry name" value="ATP-citrate synthase subunit 1"/>
    <property type="match status" value="1"/>
</dbReference>
<dbReference type="GO" id="GO:0006633">
    <property type="term" value="P:fatty acid biosynthetic process"/>
    <property type="evidence" value="ECO:0007669"/>
    <property type="project" value="TreeGrafter"/>
</dbReference>
<dbReference type="SUPFAM" id="SSF48256">
    <property type="entry name" value="Citrate synthase"/>
    <property type="match status" value="1"/>
</dbReference>
<name>A0A9P7B1P1_RHOMI</name>
<evidence type="ECO:0000313" key="2">
    <source>
        <dbReference type="Proteomes" id="UP000777482"/>
    </source>
</evidence>
<dbReference type="OrthoDB" id="3261737at2759"/>
<dbReference type="Proteomes" id="UP000777482">
    <property type="component" value="Unassembled WGS sequence"/>
</dbReference>
<dbReference type="InterPro" id="IPR036969">
    <property type="entry name" value="Citrate_synthase_sf"/>
</dbReference>
<dbReference type="Pfam" id="PF00285">
    <property type="entry name" value="Citrate_synt"/>
    <property type="match status" value="1"/>
</dbReference>
<dbReference type="AlphaFoldDB" id="A0A9P7B1P1"/>
<proteinExistence type="predicted"/>
<dbReference type="CDD" id="cd06100">
    <property type="entry name" value="CCL_ACL-C"/>
    <property type="match status" value="1"/>
</dbReference>
<dbReference type="PANTHER" id="PTHR23118:SF42">
    <property type="entry name" value="ATP-CITRATE SYNTHASE"/>
    <property type="match status" value="1"/>
</dbReference>
<dbReference type="GO" id="GO:0006085">
    <property type="term" value="P:acetyl-CoA biosynthetic process"/>
    <property type="evidence" value="ECO:0007669"/>
    <property type="project" value="TreeGrafter"/>
</dbReference>
<gene>
    <name evidence="1" type="primary">ACL1_4</name>
    <name evidence="1" type="ORF">C6P46_002510</name>
</gene>
<dbReference type="PANTHER" id="PTHR23118">
    <property type="entry name" value="ATP-CITRATE SYNTHASE"/>
    <property type="match status" value="1"/>
</dbReference>
<dbReference type="InterPro" id="IPR016143">
    <property type="entry name" value="Citrate_synth-like_sm_a-sub"/>
</dbReference>
<dbReference type="Gene3D" id="1.10.230.10">
    <property type="entry name" value="Cytochrome P450-Terp, domain 2"/>
    <property type="match status" value="1"/>
</dbReference>
<dbReference type="InterPro" id="IPR002020">
    <property type="entry name" value="Citrate_synthase"/>
</dbReference>
<organism evidence="1 2">
    <name type="scientific">Rhodotorula mucilaginosa</name>
    <name type="common">Yeast</name>
    <name type="synonym">Rhodotorula rubra</name>
    <dbReference type="NCBI Taxonomy" id="5537"/>
    <lineage>
        <taxon>Eukaryota</taxon>
        <taxon>Fungi</taxon>
        <taxon>Dikarya</taxon>
        <taxon>Basidiomycota</taxon>
        <taxon>Pucciniomycotina</taxon>
        <taxon>Microbotryomycetes</taxon>
        <taxon>Sporidiobolales</taxon>
        <taxon>Sporidiobolaceae</taxon>
        <taxon>Rhodotorula</taxon>
    </lineage>
</organism>
<reference evidence="1 2" key="1">
    <citation type="submission" date="2020-11" db="EMBL/GenBank/DDBJ databases">
        <title>Kefir isolates.</title>
        <authorList>
            <person name="Marcisauskas S."/>
            <person name="Kim Y."/>
            <person name="Blasche S."/>
        </authorList>
    </citation>
    <scope>NUCLEOTIDE SEQUENCE [LARGE SCALE GENOMIC DNA]</scope>
    <source>
        <strain evidence="1 2">KR</strain>
    </source>
</reference>
<protein>
    <submittedName>
        <fullName evidence="1">Citrate synthase</fullName>
    </submittedName>
</protein>
<keyword evidence="2" id="KW-1185">Reference proteome</keyword>
<dbReference type="GO" id="GO:0003878">
    <property type="term" value="F:ATP citrate synthase activity"/>
    <property type="evidence" value="ECO:0007669"/>
    <property type="project" value="TreeGrafter"/>
</dbReference>
<dbReference type="GO" id="GO:0005829">
    <property type="term" value="C:cytosol"/>
    <property type="evidence" value="ECO:0007669"/>
    <property type="project" value="TreeGrafter"/>
</dbReference>
<dbReference type="EMBL" id="PUHQ01000197">
    <property type="protein sequence ID" value="KAG0653518.1"/>
    <property type="molecule type" value="Genomic_DNA"/>
</dbReference>
<feature type="non-terminal residue" evidence="1">
    <location>
        <position position="152"/>
    </location>
</feature>